<dbReference type="AlphaFoldDB" id="A0A077M913"/>
<name>A0A077M913_9MICO</name>
<protein>
    <submittedName>
        <fullName evidence="1">Uncharacterized protein</fullName>
    </submittedName>
</protein>
<accession>A0A077M913</accession>
<evidence type="ECO:0000313" key="1">
    <source>
        <dbReference type="EMBL" id="CCI53119.1"/>
    </source>
</evidence>
<organism evidence="1 2">
    <name type="scientific">Nostocoides jenkinsii Ben 74</name>
    <dbReference type="NCBI Taxonomy" id="1193518"/>
    <lineage>
        <taxon>Bacteria</taxon>
        <taxon>Bacillati</taxon>
        <taxon>Actinomycetota</taxon>
        <taxon>Actinomycetes</taxon>
        <taxon>Micrococcales</taxon>
        <taxon>Intrasporangiaceae</taxon>
        <taxon>Nostocoides</taxon>
    </lineage>
</organism>
<dbReference type="Proteomes" id="UP000035720">
    <property type="component" value="Unassembled WGS sequence"/>
</dbReference>
<gene>
    <name evidence="1" type="ORF">BN13_30071</name>
</gene>
<proteinExistence type="predicted"/>
<reference evidence="1 2" key="1">
    <citation type="journal article" date="2013" name="ISME J.">
        <title>A metabolic model for members of the genus Tetrasphaera involved in enhanced biological phosphorus removal.</title>
        <authorList>
            <person name="Kristiansen R."/>
            <person name="Nguyen H.T.T."/>
            <person name="Saunders A.M."/>
            <person name="Nielsen J.L."/>
            <person name="Wimmer R."/>
            <person name="Le V.Q."/>
            <person name="McIlroy S.J."/>
            <person name="Petrovski S."/>
            <person name="Seviour R.J."/>
            <person name="Calteau A."/>
            <person name="Nielsen K.L."/>
            <person name="Nielsen P.H."/>
        </authorList>
    </citation>
    <scope>NUCLEOTIDE SEQUENCE [LARGE SCALE GENOMIC DNA]</scope>
    <source>
        <strain evidence="1 2">Ben 74</strain>
    </source>
</reference>
<dbReference type="STRING" id="1193518.BN13_30071"/>
<comment type="caution">
    <text evidence="1">The sequence shown here is derived from an EMBL/GenBank/DDBJ whole genome shotgun (WGS) entry which is preliminary data.</text>
</comment>
<keyword evidence="2" id="KW-1185">Reference proteome</keyword>
<sequence>MAALVDASSLSRTALIAPLRETIWSRSSLARAICAANCSGVIVGSPVGSVAVVLLPGSVEEEFATGEENEALGESVPAAVATFAPATEPAIATAIARPAIRLARVPTINSVLPGVPGLDQTDSTTSYCQSIW</sequence>
<dbReference type="EMBL" id="CAJC01000139">
    <property type="protein sequence ID" value="CCI53119.1"/>
    <property type="molecule type" value="Genomic_DNA"/>
</dbReference>
<evidence type="ECO:0000313" key="2">
    <source>
        <dbReference type="Proteomes" id="UP000035720"/>
    </source>
</evidence>